<comment type="caution">
    <text evidence="1">The sequence shown here is derived from an EMBL/GenBank/DDBJ whole genome shotgun (WGS) entry which is preliminary data.</text>
</comment>
<proteinExistence type="predicted"/>
<protein>
    <submittedName>
        <fullName evidence="1">Uncharacterized protein</fullName>
    </submittedName>
</protein>
<evidence type="ECO:0000313" key="2">
    <source>
        <dbReference type="Proteomes" id="UP000188268"/>
    </source>
</evidence>
<accession>A0A1R3I6Y6</accession>
<dbReference type="Gramene" id="OMO78347">
    <property type="protein sequence ID" value="OMO78347"/>
    <property type="gene ID" value="CCACVL1_14469"/>
</dbReference>
<dbReference type="OrthoDB" id="10489964at2759"/>
<keyword evidence="2" id="KW-1185">Reference proteome</keyword>
<organism evidence="1 2">
    <name type="scientific">Corchorus capsularis</name>
    <name type="common">Jute</name>
    <dbReference type="NCBI Taxonomy" id="210143"/>
    <lineage>
        <taxon>Eukaryota</taxon>
        <taxon>Viridiplantae</taxon>
        <taxon>Streptophyta</taxon>
        <taxon>Embryophyta</taxon>
        <taxon>Tracheophyta</taxon>
        <taxon>Spermatophyta</taxon>
        <taxon>Magnoliopsida</taxon>
        <taxon>eudicotyledons</taxon>
        <taxon>Gunneridae</taxon>
        <taxon>Pentapetalae</taxon>
        <taxon>rosids</taxon>
        <taxon>malvids</taxon>
        <taxon>Malvales</taxon>
        <taxon>Malvaceae</taxon>
        <taxon>Grewioideae</taxon>
        <taxon>Apeibeae</taxon>
        <taxon>Corchorus</taxon>
    </lineage>
</organism>
<reference evidence="1 2" key="1">
    <citation type="submission" date="2013-09" db="EMBL/GenBank/DDBJ databases">
        <title>Corchorus capsularis genome sequencing.</title>
        <authorList>
            <person name="Alam M."/>
            <person name="Haque M.S."/>
            <person name="Islam M.S."/>
            <person name="Emdad E.M."/>
            <person name="Islam M.M."/>
            <person name="Ahmed B."/>
            <person name="Halim A."/>
            <person name="Hossen Q.M.M."/>
            <person name="Hossain M.Z."/>
            <person name="Ahmed R."/>
            <person name="Khan M.M."/>
            <person name="Islam R."/>
            <person name="Rashid M.M."/>
            <person name="Khan S.A."/>
            <person name="Rahman M.S."/>
            <person name="Alam M."/>
        </authorList>
    </citation>
    <scope>NUCLEOTIDE SEQUENCE [LARGE SCALE GENOMIC DNA]</scope>
    <source>
        <strain evidence="2">cv. CVL-1</strain>
        <tissue evidence="1">Whole seedling</tissue>
    </source>
</reference>
<evidence type="ECO:0000313" key="1">
    <source>
        <dbReference type="EMBL" id="OMO78347.1"/>
    </source>
</evidence>
<dbReference type="EMBL" id="AWWV01010574">
    <property type="protein sequence ID" value="OMO78347.1"/>
    <property type="molecule type" value="Genomic_DNA"/>
</dbReference>
<gene>
    <name evidence="1" type="ORF">CCACVL1_14469</name>
</gene>
<dbReference type="AlphaFoldDB" id="A0A1R3I6Y6"/>
<name>A0A1R3I6Y6_COCAP</name>
<sequence length="42" mass="4478">MEFVPTIVELGEVVDSACRGGEASLSREGVGKRDIDHNSFGL</sequence>
<dbReference type="Proteomes" id="UP000188268">
    <property type="component" value="Unassembled WGS sequence"/>
</dbReference>